<dbReference type="InterPro" id="IPR000477">
    <property type="entry name" value="RT_dom"/>
</dbReference>
<evidence type="ECO:0000259" key="1">
    <source>
        <dbReference type="PROSITE" id="PS50878"/>
    </source>
</evidence>
<dbReference type="InterPro" id="IPR043502">
    <property type="entry name" value="DNA/RNA_pol_sf"/>
</dbReference>
<dbReference type="Pfam" id="PF00078">
    <property type="entry name" value="RVT_1"/>
    <property type="match status" value="1"/>
</dbReference>
<sequence>MYKVLAKVLANRLKKVMDSIIGPTQMAFVKGHQIIDSVVIAEEIIHSWKRDESGGLLLKLDFKKAYNSVDHDFLEAMMVQMGFGTRWRNWMRCCVFSPLMSILVNGSPTKQFRVEIGLRQGDPLLPFLFNIVVEGLSCMITKARDLHLIKGAVFGVDKVHITHLQFADDTILFVEPNMDYIRNVKRILRCVELVSGLKINFHKSCLVRVGKSGHTNGKWSEAFRCAESSLPILYLGLPLGGNPKREDFWRPVINKVNQRLAPWKRGCISKGGRLILIRAVFSSLPNYFMSVFSIPVGVAGKIEKLQRGFFGGDGAIKRKVHAVDWDTVCKRKNHGGLGIGRVLEKGLSLLAKWIWRFGREDSSLWKNVICAKYGPSLSDLRWDWQSAKATFFFVKSVGKLLVEGSRSNQIFSEGLQVVVGNGKRVKFWSEVECDSIPFNKAFLRIFALAVNKKWVIDKFGSWKQSK</sequence>
<dbReference type="EMBL" id="JANJYJ010000004">
    <property type="protein sequence ID" value="KAK3220389.1"/>
    <property type="molecule type" value="Genomic_DNA"/>
</dbReference>
<evidence type="ECO:0000313" key="3">
    <source>
        <dbReference type="Proteomes" id="UP001281410"/>
    </source>
</evidence>
<dbReference type="PANTHER" id="PTHR33116">
    <property type="entry name" value="REVERSE TRANSCRIPTASE ZINC-BINDING DOMAIN-CONTAINING PROTEIN-RELATED-RELATED"/>
    <property type="match status" value="1"/>
</dbReference>
<proteinExistence type="predicted"/>
<keyword evidence="3" id="KW-1185">Reference proteome</keyword>
<organism evidence="2 3">
    <name type="scientific">Dipteronia sinensis</name>
    <dbReference type="NCBI Taxonomy" id="43782"/>
    <lineage>
        <taxon>Eukaryota</taxon>
        <taxon>Viridiplantae</taxon>
        <taxon>Streptophyta</taxon>
        <taxon>Embryophyta</taxon>
        <taxon>Tracheophyta</taxon>
        <taxon>Spermatophyta</taxon>
        <taxon>Magnoliopsida</taxon>
        <taxon>eudicotyledons</taxon>
        <taxon>Gunneridae</taxon>
        <taxon>Pentapetalae</taxon>
        <taxon>rosids</taxon>
        <taxon>malvids</taxon>
        <taxon>Sapindales</taxon>
        <taxon>Sapindaceae</taxon>
        <taxon>Hippocastanoideae</taxon>
        <taxon>Acereae</taxon>
        <taxon>Dipteronia</taxon>
    </lineage>
</organism>
<dbReference type="PANTHER" id="PTHR33116:SF75">
    <property type="entry name" value="RIBONUCLEASE H PROTEIN"/>
    <property type="match status" value="1"/>
</dbReference>
<accession>A0AAE0E9Y4</accession>
<evidence type="ECO:0000313" key="2">
    <source>
        <dbReference type="EMBL" id="KAK3220389.1"/>
    </source>
</evidence>
<dbReference type="Proteomes" id="UP001281410">
    <property type="component" value="Unassembled WGS sequence"/>
</dbReference>
<protein>
    <recommendedName>
        <fullName evidence="1">Reverse transcriptase domain-containing protein</fullName>
    </recommendedName>
</protein>
<name>A0AAE0E9Y4_9ROSI</name>
<comment type="caution">
    <text evidence="2">The sequence shown here is derived from an EMBL/GenBank/DDBJ whole genome shotgun (WGS) entry which is preliminary data.</text>
</comment>
<dbReference type="CDD" id="cd01650">
    <property type="entry name" value="RT_nLTR_like"/>
    <property type="match status" value="1"/>
</dbReference>
<gene>
    <name evidence="2" type="ORF">Dsin_014359</name>
</gene>
<dbReference type="SUPFAM" id="SSF56672">
    <property type="entry name" value="DNA/RNA polymerases"/>
    <property type="match status" value="1"/>
</dbReference>
<dbReference type="AlphaFoldDB" id="A0AAE0E9Y4"/>
<feature type="domain" description="Reverse transcriptase" evidence="1">
    <location>
        <begin position="1"/>
        <end position="239"/>
    </location>
</feature>
<dbReference type="PROSITE" id="PS50878">
    <property type="entry name" value="RT_POL"/>
    <property type="match status" value="1"/>
</dbReference>
<reference evidence="2" key="1">
    <citation type="journal article" date="2023" name="Plant J.">
        <title>Genome sequences and population genomics provide insights into the demographic history, inbreeding, and mutation load of two 'living fossil' tree species of Dipteronia.</title>
        <authorList>
            <person name="Feng Y."/>
            <person name="Comes H.P."/>
            <person name="Chen J."/>
            <person name="Zhu S."/>
            <person name="Lu R."/>
            <person name="Zhang X."/>
            <person name="Li P."/>
            <person name="Qiu J."/>
            <person name="Olsen K.M."/>
            <person name="Qiu Y."/>
        </authorList>
    </citation>
    <scope>NUCLEOTIDE SEQUENCE</scope>
    <source>
        <strain evidence="2">NBL</strain>
    </source>
</reference>